<comment type="caution">
    <text evidence="1">The sequence shown here is derived from an EMBL/GenBank/DDBJ whole genome shotgun (WGS) entry which is preliminary data.</text>
</comment>
<proteinExistence type="predicted"/>
<organism evidence="1">
    <name type="scientific">gut metagenome</name>
    <dbReference type="NCBI Taxonomy" id="749906"/>
    <lineage>
        <taxon>unclassified sequences</taxon>
        <taxon>metagenomes</taxon>
        <taxon>organismal metagenomes</taxon>
    </lineage>
</organism>
<dbReference type="EMBL" id="AMCI01001225">
    <property type="protein sequence ID" value="EJX06220.1"/>
    <property type="molecule type" value="Genomic_DNA"/>
</dbReference>
<dbReference type="AlphaFoldDB" id="J9GZ80"/>
<evidence type="ECO:0000313" key="1">
    <source>
        <dbReference type="EMBL" id="EJX06220.1"/>
    </source>
</evidence>
<gene>
    <name evidence="1" type="ORF">EVA_05674</name>
</gene>
<protein>
    <submittedName>
        <fullName evidence="1">Uncharacterized protein</fullName>
    </submittedName>
</protein>
<name>J9GZ80_9ZZZZ</name>
<reference evidence="1" key="1">
    <citation type="journal article" date="2012" name="PLoS ONE">
        <title>Gene sets for utilization of primary and secondary nutrition supplies in the distal gut of endangered iberian lynx.</title>
        <authorList>
            <person name="Alcaide M."/>
            <person name="Messina E."/>
            <person name="Richter M."/>
            <person name="Bargiela R."/>
            <person name="Peplies J."/>
            <person name="Huws S.A."/>
            <person name="Newbold C.J."/>
            <person name="Golyshin P.N."/>
            <person name="Simon M.A."/>
            <person name="Lopez G."/>
            <person name="Yakimov M.M."/>
            <person name="Ferrer M."/>
        </authorList>
    </citation>
    <scope>NUCLEOTIDE SEQUENCE</scope>
</reference>
<sequence length="94" mass="10828">MVCHSDSILMIAIPIPILFPLVKPFRASRSGKPFYVHPSTADLGENKASVRLENFTEYPIWYKLWKAAGKFFDRKRQRHLTFLPSAVLLHDKTA</sequence>
<accession>J9GZ80</accession>